<evidence type="ECO:0000313" key="1">
    <source>
        <dbReference type="EMBL" id="ABE36752.1"/>
    </source>
</evidence>
<keyword evidence="2" id="KW-1185">Reference proteome</keyword>
<accession>Q13GN7</accession>
<dbReference type="EMBL" id="CP000272">
    <property type="protein sequence ID" value="ABE36752.1"/>
    <property type="molecule type" value="Genomic_DNA"/>
</dbReference>
<dbReference type="Proteomes" id="UP000001817">
    <property type="component" value="Chromosome 3"/>
</dbReference>
<dbReference type="STRING" id="266265.Bxe_C0875"/>
<gene>
    <name evidence="1" type="ORF">Bxe_C0875</name>
</gene>
<reference evidence="1 2" key="1">
    <citation type="journal article" date="2006" name="Proc. Natl. Acad. Sci. U.S.A.">
        <title>Burkholderia xenovorans LB400 harbors a multi-replicon, 9.73-Mbp genome shaped for versatility.</title>
        <authorList>
            <person name="Chain P.S."/>
            <person name="Denef V.J."/>
            <person name="Konstantinidis K.T."/>
            <person name="Vergez L.M."/>
            <person name="Agullo L."/>
            <person name="Reyes V.L."/>
            <person name="Hauser L."/>
            <person name="Cordova M."/>
            <person name="Gomez L."/>
            <person name="Gonzalez M."/>
            <person name="Land M."/>
            <person name="Lao V."/>
            <person name="Larimer F."/>
            <person name="LiPuma J.J."/>
            <person name="Mahenthiralingam E."/>
            <person name="Malfatti S.A."/>
            <person name="Marx C.J."/>
            <person name="Parnell J.J."/>
            <person name="Ramette A."/>
            <person name="Richardson P."/>
            <person name="Seeger M."/>
            <person name="Smith D."/>
            <person name="Spilker T."/>
            <person name="Sul W.J."/>
            <person name="Tsoi T.V."/>
            <person name="Ulrich L.E."/>
            <person name="Zhulin I.B."/>
            <person name="Tiedje J.M."/>
        </authorList>
    </citation>
    <scope>NUCLEOTIDE SEQUENCE [LARGE SCALE GENOMIC DNA]</scope>
    <source>
        <strain evidence="1 2">LB400</strain>
    </source>
</reference>
<protein>
    <submittedName>
        <fullName evidence="1">Uncharacterized protein</fullName>
    </submittedName>
</protein>
<name>Q13GN7_PARXL</name>
<dbReference type="KEGG" id="bxe:Bxe_C0875"/>
<sequence length="81" mass="9433">MKEQSKSLCFWRHKMEKQTSIVKRALRIFGKKVGNLAHRKISDNTMGKRCRNAPDMCQRLPLIEIAKHAGYIWLALFFEAG</sequence>
<dbReference type="AlphaFoldDB" id="Q13GN7"/>
<proteinExistence type="predicted"/>
<organism evidence="1 2">
    <name type="scientific">Paraburkholderia xenovorans (strain LB400)</name>
    <dbReference type="NCBI Taxonomy" id="266265"/>
    <lineage>
        <taxon>Bacteria</taxon>
        <taxon>Pseudomonadati</taxon>
        <taxon>Pseudomonadota</taxon>
        <taxon>Betaproteobacteria</taxon>
        <taxon>Burkholderiales</taxon>
        <taxon>Burkholderiaceae</taxon>
        <taxon>Paraburkholderia</taxon>
    </lineage>
</organism>
<evidence type="ECO:0000313" key="2">
    <source>
        <dbReference type="Proteomes" id="UP000001817"/>
    </source>
</evidence>